<dbReference type="Gene3D" id="3.90.580.10">
    <property type="entry name" value="Zinc finger, CHC2-type domain"/>
    <property type="match status" value="1"/>
</dbReference>
<evidence type="ECO:0000313" key="2">
    <source>
        <dbReference type="Proteomes" id="UP000294862"/>
    </source>
</evidence>
<comment type="caution">
    <text evidence="1">The sequence shown here is derived from an EMBL/GenBank/DDBJ whole genome shotgun (WGS) entry which is preliminary data.</text>
</comment>
<name>A0A4R2I8I6_9GAMM</name>
<dbReference type="AlphaFoldDB" id="A0A4R2I8I6"/>
<organism evidence="1 2">
    <name type="scientific">Dokdonella fugitiva</name>
    <dbReference type="NCBI Taxonomy" id="328517"/>
    <lineage>
        <taxon>Bacteria</taxon>
        <taxon>Pseudomonadati</taxon>
        <taxon>Pseudomonadota</taxon>
        <taxon>Gammaproteobacteria</taxon>
        <taxon>Lysobacterales</taxon>
        <taxon>Rhodanobacteraceae</taxon>
        <taxon>Dokdonella</taxon>
    </lineage>
</organism>
<dbReference type="InterPro" id="IPR036977">
    <property type="entry name" value="DNA_primase_Znf_CHC2"/>
</dbReference>
<proteinExistence type="predicted"/>
<evidence type="ECO:0000313" key="1">
    <source>
        <dbReference type="EMBL" id="TCO40437.1"/>
    </source>
</evidence>
<dbReference type="Proteomes" id="UP000294862">
    <property type="component" value="Unassembled WGS sequence"/>
</dbReference>
<reference evidence="1 2" key="1">
    <citation type="journal article" date="2015" name="Stand. Genomic Sci.">
        <title>Genomic Encyclopedia of Bacterial and Archaeal Type Strains, Phase III: the genomes of soil and plant-associated and newly described type strains.</title>
        <authorList>
            <person name="Whitman W.B."/>
            <person name="Woyke T."/>
            <person name="Klenk H.P."/>
            <person name="Zhou Y."/>
            <person name="Lilburn T.G."/>
            <person name="Beck B.J."/>
            <person name="De Vos P."/>
            <person name="Vandamme P."/>
            <person name="Eisen J.A."/>
            <person name="Garrity G."/>
            <person name="Hugenholtz P."/>
            <person name="Kyrpides N.C."/>
        </authorList>
    </citation>
    <scope>NUCLEOTIDE SEQUENCE [LARGE SCALE GENOMIC DNA]</scope>
    <source>
        <strain evidence="1 2">A3</strain>
    </source>
</reference>
<dbReference type="GO" id="GO:0003677">
    <property type="term" value="F:DNA binding"/>
    <property type="evidence" value="ECO:0007669"/>
    <property type="project" value="InterPro"/>
</dbReference>
<dbReference type="OrthoDB" id="784829at2"/>
<dbReference type="GO" id="GO:0008270">
    <property type="term" value="F:zinc ion binding"/>
    <property type="evidence" value="ECO:0007669"/>
    <property type="project" value="InterPro"/>
</dbReference>
<sequence length="144" mass="15208">MSVDALLSRLIGVRRSGNGWTARCPAHDDRTASLSIAVGDDGRVLAHCFSGCPVADVVGAVGLSVADLFAARLGDHSPMAREERRRAARDADWSAAVRVLARESAVALAAAKAIEDGALFDADDIARLREAIDRIQCAREVLTA</sequence>
<dbReference type="RefSeq" id="WP_131998112.1">
    <property type="nucleotide sequence ID" value="NZ_SLWQ01000005.1"/>
</dbReference>
<protein>
    <submittedName>
        <fullName evidence="1">Uncharacterized protein</fullName>
    </submittedName>
</protein>
<dbReference type="SUPFAM" id="SSF57783">
    <property type="entry name" value="Zinc beta-ribbon"/>
    <property type="match status" value="1"/>
</dbReference>
<dbReference type="GO" id="GO:0006260">
    <property type="term" value="P:DNA replication"/>
    <property type="evidence" value="ECO:0007669"/>
    <property type="project" value="InterPro"/>
</dbReference>
<gene>
    <name evidence="1" type="ORF">EV148_105232</name>
</gene>
<accession>A0A4R2I8I6</accession>
<dbReference type="EMBL" id="SLWQ01000005">
    <property type="protein sequence ID" value="TCO40437.1"/>
    <property type="molecule type" value="Genomic_DNA"/>
</dbReference>
<keyword evidence="2" id="KW-1185">Reference proteome</keyword>